<dbReference type="RefSeq" id="WP_198616794.1">
    <property type="nucleotide sequence ID" value="NZ_JABANU010000001.1"/>
</dbReference>
<organism evidence="1 2">
    <name type="scientific">Staphylococcus canis</name>
    <dbReference type="NCBI Taxonomy" id="2724942"/>
    <lineage>
        <taxon>Bacteria</taxon>
        <taxon>Bacillati</taxon>
        <taxon>Bacillota</taxon>
        <taxon>Bacilli</taxon>
        <taxon>Bacillales</taxon>
        <taxon>Staphylococcaceae</taxon>
        <taxon>Staphylococcus</taxon>
    </lineage>
</organism>
<evidence type="ECO:0000313" key="1">
    <source>
        <dbReference type="EMBL" id="MBI5973999.1"/>
    </source>
</evidence>
<proteinExistence type="predicted"/>
<keyword evidence="2" id="KW-1185">Reference proteome</keyword>
<name>A0ABS0T8B7_9STAP</name>
<sequence length="99" mass="11478">MHEKSFEKLEGREMSLNELGRELEKVTGYSVKHSTADVKRSIALKPNFKHDWETYVATYHLDHRNDSVDAVFTTKKGQNLERIKEKPVTIQLVSYISKA</sequence>
<protein>
    <submittedName>
        <fullName evidence="1">Uncharacterized protein</fullName>
    </submittedName>
</protein>
<evidence type="ECO:0000313" key="2">
    <source>
        <dbReference type="Proteomes" id="UP000751852"/>
    </source>
</evidence>
<reference evidence="1 2" key="1">
    <citation type="submission" date="2020-04" db="EMBL/GenBank/DDBJ databases">
        <title>Staphylococcus species from domestic dog.</title>
        <authorList>
            <person name="Paterson G.K."/>
        </authorList>
    </citation>
    <scope>NUCLEOTIDE SEQUENCE [LARGE SCALE GENOMIC DNA]</scope>
    <source>
        <strain evidence="1 2">H16/1A</strain>
    </source>
</reference>
<dbReference type="EMBL" id="JABANU010000001">
    <property type="protein sequence ID" value="MBI5973999.1"/>
    <property type="molecule type" value="Genomic_DNA"/>
</dbReference>
<dbReference type="Proteomes" id="UP000751852">
    <property type="component" value="Unassembled WGS sequence"/>
</dbReference>
<comment type="caution">
    <text evidence="1">The sequence shown here is derived from an EMBL/GenBank/DDBJ whole genome shotgun (WGS) entry which is preliminary data.</text>
</comment>
<gene>
    <name evidence="1" type="ORF">HHH54_00125</name>
</gene>
<accession>A0ABS0T8B7</accession>